<dbReference type="AlphaFoldDB" id="A0A1F6G4U9"/>
<gene>
    <name evidence="1" type="ORF">A2609_02585</name>
</gene>
<dbReference type="Proteomes" id="UP000176867">
    <property type="component" value="Unassembled WGS sequence"/>
</dbReference>
<organism evidence="1 2">
    <name type="scientific">Candidatus Kaiserbacteria bacterium RIFOXYD1_FULL_47_14</name>
    <dbReference type="NCBI Taxonomy" id="1798533"/>
    <lineage>
        <taxon>Bacteria</taxon>
        <taxon>Candidatus Kaiseribacteriota</taxon>
    </lineage>
</organism>
<name>A0A1F6G4U9_9BACT</name>
<proteinExistence type="predicted"/>
<evidence type="ECO:0000313" key="1">
    <source>
        <dbReference type="EMBL" id="OGG93144.1"/>
    </source>
</evidence>
<evidence type="ECO:0000313" key="2">
    <source>
        <dbReference type="Proteomes" id="UP000176867"/>
    </source>
</evidence>
<comment type="caution">
    <text evidence="1">The sequence shown here is derived from an EMBL/GenBank/DDBJ whole genome shotgun (WGS) entry which is preliminary data.</text>
</comment>
<accession>A0A1F6G4U9</accession>
<sequence length="108" mass="12127">MIGTGLVILLAIGISVAPTFNKELSAKEQAEADRFSNMITQAEWRIMYGKWTKKEGVHYTLTSESIDCPQGFHDLPPNIKIGDQVKLERKQGSVNPWRSSSYTIISTR</sequence>
<dbReference type="EMBL" id="MFMU01000013">
    <property type="protein sequence ID" value="OGG93144.1"/>
    <property type="molecule type" value="Genomic_DNA"/>
</dbReference>
<protein>
    <submittedName>
        <fullName evidence="1">Uncharacterized protein</fullName>
    </submittedName>
</protein>
<reference evidence="1 2" key="1">
    <citation type="journal article" date="2016" name="Nat. Commun.">
        <title>Thousands of microbial genomes shed light on interconnected biogeochemical processes in an aquifer system.</title>
        <authorList>
            <person name="Anantharaman K."/>
            <person name="Brown C.T."/>
            <person name="Hug L.A."/>
            <person name="Sharon I."/>
            <person name="Castelle C.J."/>
            <person name="Probst A.J."/>
            <person name="Thomas B.C."/>
            <person name="Singh A."/>
            <person name="Wilkins M.J."/>
            <person name="Karaoz U."/>
            <person name="Brodie E.L."/>
            <person name="Williams K.H."/>
            <person name="Hubbard S.S."/>
            <person name="Banfield J.F."/>
        </authorList>
    </citation>
    <scope>NUCLEOTIDE SEQUENCE [LARGE SCALE GENOMIC DNA]</scope>
</reference>